<dbReference type="InterPro" id="IPR012347">
    <property type="entry name" value="Ferritin-like"/>
</dbReference>
<feature type="domain" description="Iminophenyl-pyruvate dimer synthase" evidence="2">
    <location>
        <begin position="19"/>
        <end position="230"/>
    </location>
</feature>
<evidence type="ECO:0000313" key="3">
    <source>
        <dbReference type="EMBL" id="MBB6345263.1"/>
    </source>
</evidence>
<organism evidence="3 4">
    <name type="scientific">Nonomuraea muscovyensis</name>
    <dbReference type="NCBI Taxonomy" id="1124761"/>
    <lineage>
        <taxon>Bacteria</taxon>
        <taxon>Bacillati</taxon>
        <taxon>Actinomycetota</taxon>
        <taxon>Actinomycetes</taxon>
        <taxon>Streptosporangiales</taxon>
        <taxon>Streptosporangiaceae</taxon>
        <taxon>Nonomuraea</taxon>
    </lineage>
</organism>
<accession>A0A7X0BZ50</accession>
<dbReference type="RefSeq" id="WP_185083239.1">
    <property type="nucleotide sequence ID" value="NZ_JACHJB010000001.1"/>
</dbReference>
<dbReference type="Gene3D" id="1.20.1260.10">
    <property type="match status" value="1"/>
</dbReference>
<protein>
    <recommendedName>
        <fullName evidence="2">Iminophenyl-pyruvate dimer synthase domain-containing protein</fullName>
    </recommendedName>
</protein>
<evidence type="ECO:0000259" key="2">
    <source>
        <dbReference type="Pfam" id="PF12902"/>
    </source>
</evidence>
<dbReference type="InterPro" id="IPR026820">
    <property type="entry name" value="VioB/RebD_dom"/>
</dbReference>
<dbReference type="EMBL" id="JACHJB010000001">
    <property type="protein sequence ID" value="MBB6345263.1"/>
    <property type="molecule type" value="Genomic_DNA"/>
</dbReference>
<keyword evidence="4" id="KW-1185">Reference proteome</keyword>
<dbReference type="PANTHER" id="PTHR34400">
    <property type="match status" value="1"/>
</dbReference>
<evidence type="ECO:0000313" key="4">
    <source>
        <dbReference type="Proteomes" id="UP000583800"/>
    </source>
</evidence>
<reference evidence="3 4" key="1">
    <citation type="submission" date="2020-08" db="EMBL/GenBank/DDBJ databases">
        <title>Sequencing the genomes of 1000 actinobacteria strains.</title>
        <authorList>
            <person name="Klenk H.-P."/>
        </authorList>
    </citation>
    <scope>NUCLEOTIDE SEQUENCE [LARGE SCALE GENOMIC DNA]</scope>
    <source>
        <strain evidence="3 4">DSM 45913</strain>
    </source>
</reference>
<comment type="caution">
    <text evidence="3">The sequence shown here is derived from an EMBL/GenBank/DDBJ whole genome shotgun (WGS) entry which is preliminary data.</text>
</comment>
<evidence type="ECO:0000256" key="1">
    <source>
        <dbReference type="SAM" id="MobiDB-lite"/>
    </source>
</evidence>
<name>A0A7X0BZ50_9ACTN</name>
<dbReference type="AlphaFoldDB" id="A0A7X0BZ50"/>
<sequence length="348" mass="37805">MTTLPEPRIGTLGSLREHLQWAVELEHATLPPYLTALYSLDPERNPAAVEVVSGVFVEEMLHLALAANLLNAVGGTPRLDMPGMLPPHPRKLPHGDLEVSLVPFGAQALEMFLRLEQPAPPGAPPQDDDYETIGQFYAAIEQGLRHLCETLGEKEVFCGDPARQVSGAHFRHTAGSLFAVEDLESALSALKEIVEQGEGNARGEVWDGDQDVLRPERKEVAHYYRFQELKLGRRYQRGDTPRTGPTGEKIGVDPDGVLPMTPNPRAAEPGSAVRAAQDLFDTTYSTLLNLLEQAFNGDPKRLTDATRAMFTLRAQAQALMALPGGAGPTFAYVPREARSSSTAKEGAA</sequence>
<proteinExistence type="predicted"/>
<feature type="region of interest" description="Disordered" evidence="1">
    <location>
        <begin position="236"/>
        <end position="257"/>
    </location>
</feature>
<dbReference type="Proteomes" id="UP000583800">
    <property type="component" value="Unassembled WGS sequence"/>
</dbReference>
<dbReference type="Pfam" id="PF12902">
    <property type="entry name" value="Ferritin-like"/>
    <property type="match status" value="1"/>
</dbReference>
<gene>
    <name evidence="3" type="ORF">FHU36_001772</name>
</gene>
<dbReference type="PANTHER" id="PTHR34400:SF4">
    <property type="entry name" value="MEMBRANE PROTEIN"/>
    <property type="match status" value="1"/>
</dbReference>